<reference evidence="1 2" key="1">
    <citation type="submission" date="2023-07" db="EMBL/GenBank/DDBJ databases">
        <title>Sorghum-associated microbial communities from plants grown in Nebraska, USA.</title>
        <authorList>
            <person name="Schachtman D."/>
        </authorList>
    </citation>
    <scope>NUCLEOTIDE SEQUENCE [LARGE SCALE GENOMIC DNA]</scope>
    <source>
        <strain evidence="1 2">DS1730</strain>
    </source>
</reference>
<proteinExistence type="predicted"/>
<evidence type="ECO:0000313" key="2">
    <source>
        <dbReference type="Proteomes" id="UP001184614"/>
    </source>
</evidence>
<accession>A0ABU1MAV0</accession>
<evidence type="ECO:0000313" key="1">
    <source>
        <dbReference type="EMBL" id="MDR6433172.1"/>
    </source>
</evidence>
<dbReference type="EMBL" id="JAVDQT010000004">
    <property type="protein sequence ID" value="MDR6433172.1"/>
    <property type="molecule type" value="Genomic_DNA"/>
</dbReference>
<gene>
    <name evidence="1" type="ORF">J2782_002918</name>
</gene>
<dbReference type="RefSeq" id="WP_310013724.1">
    <property type="nucleotide sequence ID" value="NZ_JAVDQT010000004.1"/>
</dbReference>
<organism evidence="1 2">
    <name type="scientific">Brucella pseudogrignonensis</name>
    <dbReference type="NCBI Taxonomy" id="419475"/>
    <lineage>
        <taxon>Bacteria</taxon>
        <taxon>Pseudomonadati</taxon>
        <taxon>Pseudomonadota</taxon>
        <taxon>Alphaproteobacteria</taxon>
        <taxon>Hyphomicrobiales</taxon>
        <taxon>Brucellaceae</taxon>
        <taxon>Brucella/Ochrobactrum group</taxon>
        <taxon>Brucella</taxon>
    </lineage>
</organism>
<sequence>MSEDWCKTSYVSTNAASSFIYSNGLHCVTLYVSIAAANASNKSIDVNQNDLLDSITITDYDDYFNEFVEIEKAEDIDPNKSGWFFIKEYSNDSIDEKDQGQPDSQLAKVTILANGMQPSNKNIGIILNRTDANPNLEHFVFSANTNSSGSPFGSISVRPKKTYRRSDLVVPQVQTGGDITGKVGDNYTNYYVSIADSNNFFIARADILGPGYKMDKYWVAYKCYWGGNLRCVYIWPLGPQSVKTELGWGPYVNAIVNDRPGTLTITRTWQKNENAWYYNDGESDYACVFKLYDQYGNYGFFRIQDESGLYGPEESGNPNVDQDKHKAFWDVVIEDA</sequence>
<dbReference type="Proteomes" id="UP001184614">
    <property type="component" value="Unassembled WGS sequence"/>
</dbReference>
<keyword evidence="2" id="KW-1185">Reference proteome</keyword>
<protein>
    <submittedName>
        <fullName evidence="1">Uncharacterized protein</fullName>
    </submittedName>
</protein>
<name>A0ABU1MAV0_9HYPH</name>
<comment type="caution">
    <text evidence="1">The sequence shown here is derived from an EMBL/GenBank/DDBJ whole genome shotgun (WGS) entry which is preliminary data.</text>
</comment>